<dbReference type="Pfam" id="PF01494">
    <property type="entry name" value="FAD_binding_3"/>
    <property type="match status" value="1"/>
</dbReference>
<dbReference type="SUPFAM" id="SSF51905">
    <property type="entry name" value="FAD/NAD(P)-binding domain"/>
    <property type="match status" value="1"/>
</dbReference>
<evidence type="ECO:0000256" key="7">
    <source>
        <dbReference type="ARBA" id="ARBA00023033"/>
    </source>
</evidence>
<keyword evidence="5" id="KW-0274">FAD</keyword>
<dbReference type="AlphaFoldDB" id="A0A085URY5"/>
<dbReference type="UniPathway" id="UPA00232"/>
<dbReference type="GO" id="GO:0110142">
    <property type="term" value="C:ubiquinone biosynthesis complex"/>
    <property type="evidence" value="ECO:0007669"/>
    <property type="project" value="UniProtKB-ARBA"/>
</dbReference>
<dbReference type="Gene3D" id="3.50.50.60">
    <property type="entry name" value="FAD/NAD(P)-binding domain"/>
    <property type="match status" value="2"/>
</dbReference>
<evidence type="ECO:0000256" key="5">
    <source>
        <dbReference type="ARBA" id="ARBA00022827"/>
    </source>
</evidence>
<dbReference type="PANTHER" id="PTHR43876:SF7">
    <property type="entry name" value="UBIQUINONE BIOSYNTHESIS MONOOXYGENASE COQ6, MITOCHONDRIAL"/>
    <property type="match status" value="1"/>
</dbReference>
<comment type="caution">
    <text evidence="10">The sequence shown here is derived from an EMBL/GenBank/DDBJ whole genome shotgun (WGS) entry which is preliminary data.</text>
</comment>
<accession>A0A085URY5</accession>
<dbReference type="InterPro" id="IPR002938">
    <property type="entry name" value="FAD-bd"/>
</dbReference>
<feature type="domain" description="FAD-binding" evidence="9">
    <location>
        <begin position="5"/>
        <end position="349"/>
    </location>
</feature>
<dbReference type="PROSITE" id="PS01304">
    <property type="entry name" value="UBIH"/>
    <property type="match status" value="1"/>
</dbReference>
<evidence type="ECO:0000313" key="10">
    <source>
        <dbReference type="EMBL" id="KFE45948.1"/>
    </source>
</evidence>
<protein>
    <submittedName>
        <fullName evidence="10">2-octaprenyl-3-methyl-6-methoxy-1,4-benzoquinol hydroxylase</fullName>
    </submittedName>
</protein>
<dbReference type="GO" id="GO:0071949">
    <property type="term" value="F:FAD binding"/>
    <property type="evidence" value="ECO:0007669"/>
    <property type="project" value="InterPro"/>
</dbReference>
<dbReference type="Proteomes" id="UP000028643">
    <property type="component" value="Unassembled WGS sequence"/>
</dbReference>
<dbReference type="GO" id="GO:0006744">
    <property type="term" value="P:ubiquinone biosynthetic process"/>
    <property type="evidence" value="ECO:0007669"/>
    <property type="project" value="UniProtKB-UniPathway"/>
</dbReference>
<dbReference type="PANTHER" id="PTHR43876">
    <property type="entry name" value="UBIQUINONE BIOSYNTHESIS MONOOXYGENASE COQ6, MITOCHONDRIAL"/>
    <property type="match status" value="1"/>
</dbReference>
<keyword evidence="4" id="KW-0285">Flavoprotein</keyword>
<dbReference type="NCBIfam" id="TIGR01988">
    <property type="entry name" value="Ubi-OHases"/>
    <property type="match status" value="1"/>
</dbReference>
<dbReference type="PRINTS" id="PR00420">
    <property type="entry name" value="RNGMNOXGNASE"/>
</dbReference>
<organism evidence="10 11">
    <name type="scientific">Pseudomonas syringae</name>
    <dbReference type="NCBI Taxonomy" id="317"/>
    <lineage>
        <taxon>Bacteria</taxon>
        <taxon>Pseudomonadati</taxon>
        <taxon>Pseudomonadota</taxon>
        <taxon>Gammaproteobacteria</taxon>
        <taxon>Pseudomonadales</taxon>
        <taxon>Pseudomonadaceae</taxon>
        <taxon>Pseudomonas</taxon>
    </lineage>
</organism>
<gene>
    <name evidence="10" type="ORF">IV02_26410</name>
</gene>
<dbReference type="FunFam" id="3.50.50.60:FF:000021">
    <property type="entry name" value="Ubiquinone biosynthesis monooxygenase COQ6"/>
    <property type="match status" value="1"/>
</dbReference>
<evidence type="ECO:0000259" key="9">
    <source>
        <dbReference type="Pfam" id="PF01494"/>
    </source>
</evidence>
<evidence type="ECO:0000256" key="3">
    <source>
        <dbReference type="ARBA" id="ARBA00005349"/>
    </source>
</evidence>
<proteinExistence type="inferred from homology"/>
<reference evidence="10 11" key="1">
    <citation type="submission" date="2014-07" db="EMBL/GenBank/DDBJ databases">
        <title>Draft Genome Sequences of Environmental Pseudomonas syringae strains.</title>
        <authorList>
            <person name="Baltrus D.A."/>
            <person name="Berge O."/>
            <person name="Morris C."/>
        </authorList>
    </citation>
    <scope>NUCLEOTIDE SEQUENCE [LARGE SCALE GENOMIC DNA]</scope>
    <source>
        <strain evidence="10 11">CEB003</strain>
    </source>
</reference>
<dbReference type="InterPro" id="IPR036188">
    <property type="entry name" value="FAD/NAD-bd_sf"/>
</dbReference>
<dbReference type="RefSeq" id="WP_047578880.1">
    <property type="nucleotide sequence ID" value="NZ_JPQT01000141.1"/>
</dbReference>
<evidence type="ECO:0000256" key="8">
    <source>
        <dbReference type="ARBA" id="ARBA00065734"/>
    </source>
</evidence>
<comment type="subunit">
    <text evidence="8">Component of the Ubi complex metabolon, which regroups five ubiquinone biosynthesis proteins (UbiE, UbiF, UbiG, UbiH and UbiI) and two accessory factors (UbiK and the lipid-binding protein UbiJ).</text>
</comment>
<comment type="similarity">
    <text evidence="3">Belongs to the UbiH/COQ6 family.</text>
</comment>
<dbReference type="NCBIfam" id="NF004318">
    <property type="entry name" value="PRK05714.1"/>
    <property type="match status" value="1"/>
</dbReference>
<dbReference type="GO" id="GO:0019168">
    <property type="term" value="F:2-polyprenylphenol 6-hydroxylase activity"/>
    <property type="evidence" value="ECO:0007669"/>
    <property type="project" value="TreeGrafter"/>
</dbReference>
<comment type="pathway">
    <text evidence="2">Cofactor biosynthesis; ubiquinone biosynthesis.</text>
</comment>
<dbReference type="InterPro" id="IPR010971">
    <property type="entry name" value="UbiH/COQ6"/>
</dbReference>
<evidence type="ECO:0000256" key="1">
    <source>
        <dbReference type="ARBA" id="ARBA00001974"/>
    </source>
</evidence>
<keyword evidence="7" id="KW-0503">Monooxygenase</keyword>
<evidence type="ECO:0000256" key="4">
    <source>
        <dbReference type="ARBA" id="ARBA00022630"/>
    </source>
</evidence>
<evidence type="ECO:0000256" key="6">
    <source>
        <dbReference type="ARBA" id="ARBA00023002"/>
    </source>
</evidence>
<evidence type="ECO:0000313" key="11">
    <source>
        <dbReference type="Proteomes" id="UP000028643"/>
    </source>
</evidence>
<keyword evidence="6" id="KW-0560">Oxidoreductase</keyword>
<evidence type="ECO:0000256" key="2">
    <source>
        <dbReference type="ARBA" id="ARBA00004749"/>
    </source>
</evidence>
<dbReference type="PATRIC" id="fig|317.174.peg.5395"/>
<dbReference type="EMBL" id="JPQT01000141">
    <property type="protein sequence ID" value="KFE45948.1"/>
    <property type="molecule type" value="Genomic_DNA"/>
</dbReference>
<dbReference type="InterPro" id="IPR018168">
    <property type="entry name" value="Ubi_Hdrlase_CS"/>
</dbReference>
<name>A0A085URY5_PSESX</name>
<comment type="cofactor">
    <cofactor evidence="1">
        <name>FAD</name>
        <dbReference type="ChEBI" id="CHEBI:57692"/>
    </cofactor>
</comment>
<sequence>METRADLLIVGAGMVGSALALALQGSGLNIIVLDGGPLDVKPFDSQAAFEPRVSALSGASQRILQRLGAWDGIAGRRASPYGEMQVWDGSGTGQIHFSASSVHAEVLGHIVENRVVQDALLDRLHDSDIGLLANARLEQMRRSGDDWLLTLADGRLLRAPLVVAADGANSAVRRLTGTETREWDYLHHAIVTSVRTADSHRKTAWQRFTDNGPLAFLPLEREGEHWCSIVWSVTPGEGERLMALDDETFCRELEQAFEGRLGPVLSADPRVCVPLRQRHAKRYVAEGLALIGDAAHTIHPLAGQGVNLGFLDAAVLAEVLLHAAERGERLADVRVLSRFERRRMPHNLALMAAMEGFERLFQADPLPLRWLRNTGLKVVNQLPEAKAIFVRQALGLSGDLPELAKL</sequence>
<dbReference type="InterPro" id="IPR051205">
    <property type="entry name" value="UbiH/COQ6_monooxygenase"/>
</dbReference>